<accession>A0AC60Q210</accession>
<keyword evidence="2" id="KW-1185">Reference proteome</keyword>
<organism evidence="1 2">
    <name type="scientific">Ixodes persulcatus</name>
    <name type="common">Taiga tick</name>
    <dbReference type="NCBI Taxonomy" id="34615"/>
    <lineage>
        <taxon>Eukaryota</taxon>
        <taxon>Metazoa</taxon>
        <taxon>Ecdysozoa</taxon>
        <taxon>Arthropoda</taxon>
        <taxon>Chelicerata</taxon>
        <taxon>Arachnida</taxon>
        <taxon>Acari</taxon>
        <taxon>Parasitiformes</taxon>
        <taxon>Ixodida</taxon>
        <taxon>Ixodoidea</taxon>
        <taxon>Ixodidae</taxon>
        <taxon>Ixodinae</taxon>
        <taxon>Ixodes</taxon>
    </lineage>
</organism>
<name>A0AC60Q210_IXOPE</name>
<proteinExistence type="predicted"/>
<reference evidence="1 2" key="1">
    <citation type="journal article" date="2020" name="Cell">
        <title>Large-Scale Comparative Analyses of Tick Genomes Elucidate Their Genetic Diversity and Vector Capacities.</title>
        <authorList>
            <consortium name="Tick Genome and Microbiome Consortium (TIGMIC)"/>
            <person name="Jia N."/>
            <person name="Wang J."/>
            <person name="Shi W."/>
            <person name="Du L."/>
            <person name="Sun Y."/>
            <person name="Zhan W."/>
            <person name="Jiang J.F."/>
            <person name="Wang Q."/>
            <person name="Zhang B."/>
            <person name="Ji P."/>
            <person name="Bell-Sakyi L."/>
            <person name="Cui X.M."/>
            <person name="Yuan T.T."/>
            <person name="Jiang B.G."/>
            <person name="Yang W.F."/>
            <person name="Lam T.T."/>
            <person name="Chang Q.C."/>
            <person name="Ding S.J."/>
            <person name="Wang X.J."/>
            <person name="Zhu J.G."/>
            <person name="Ruan X.D."/>
            <person name="Zhao L."/>
            <person name="Wei J.T."/>
            <person name="Ye R.Z."/>
            <person name="Que T.C."/>
            <person name="Du C.H."/>
            <person name="Zhou Y.H."/>
            <person name="Cheng J.X."/>
            <person name="Dai P.F."/>
            <person name="Guo W.B."/>
            <person name="Han X.H."/>
            <person name="Huang E.J."/>
            <person name="Li L.F."/>
            <person name="Wei W."/>
            <person name="Gao Y.C."/>
            <person name="Liu J.Z."/>
            <person name="Shao H.Z."/>
            <person name="Wang X."/>
            <person name="Wang C.C."/>
            <person name="Yang T.C."/>
            <person name="Huo Q.B."/>
            <person name="Li W."/>
            <person name="Chen H.Y."/>
            <person name="Chen S.E."/>
            <person name="Zhou L.G."/>
            <person name="Ni X.B."/>
            <person name="Tian J.H."/>
            <person name="Sheng Y."/>
            <person name="Liu T."/>
            <person name="Pan Y.S."/>
            <person name="Xia L.Y."/>
            <person name="Li J."/>
            <person name="Zhao F."/>
            <person name="Cao W.C."/>
        </authorList>
    </citation>
    <scope>NUCLEOTIDE SEQUENCE [LARGE SCALE GENOMIC DNA]</scope>
    <source>
        <strain evidence="1">Iper-2018</strain>
    </source>
</reference>
<evidence type="ECO:0000313" key="2">
    <source>
        <dbReference type="Proteomes" id="UP000805193"/>
    </source>
</evidence>
<protein>
    <submittedName>
        <fullName evidence="1">Uncharacterized protein</fullName>
    </submittedName>
</protein>
<comment type="caution">
    <text evidence="1">The sequence shown here is derived from an EMBL/GenBank/DDBJ whole genome shotgun (WGS) entry which is preliminary data.</text>
</comment>
<evidence type="ECO:0000313" key="1">
    <source>
        <dbReference type="EMBL" id="KAG0427704.1"/>
    </source>
</evidence>
<sequence length="76" mass="8589">MNAKLDQLLPLKEKVESLLLLTGKVDGLLVMKSTIDELRVTVNELKESVEFNLAQYDTLLKKTTTNETGVKELRVE</sequence>
<dbReference type="EMBL" id="JABSTQ010009599">
    <property type="protein sequence ID" value="KAG0427704.1"/>
    <property type="molecule type" value="Genomic_DNA"/>
</dbReference>
<dbReference type="Proteomes" id="UP000805193">
    <property type="component" value="Unassembled WGS sequence"/>
</dbReference>
<gene>
    <name evidence="1" type="ORF">HPB47_025256</name>
</gene>
<feature type="non-terminal residue" evidence="1">
    <location>
        <position position="76"/>
    </location>
</feature>